<evidence type="ECO:0000256" key="9">
    <source>
        <dbReference type="ARBA" id="ARBA00049065"/>
    </source>
</evidence>
<evidence type="ECO:0000256" key="1">
    <source>
        <dbReference type="ARBA" id="ARBA00012122"/>
    </source>
</evidence>
<proteinExistence type="predicted"/>
<keyword evidence="2" id="KW-0808">Transferase</keyword>
<dbReference type="Gene3D" id="3.30.420.40">
    <property type="match status" value="2"/>
</dbReference>
<evidence type="ECO:0000256" key="4">
    <source>
        <dbReference type="ARBA" id="ARBA00022741"/>
    </source>
</evidence>
<keyword evidence="5" id="KW-0418">Kinase</keyword>
<sequence length="286" mass="28566">MILAFEIGGSRIRAARVQGAVLEPLGECPTPADDLSAFVAALRGFLTDETVVSLSIAGVVDPISGRIIVANIPCLNGRAVAADLTAALGRPVTVLNDADCFALAEARHGAGRGHASVFALILGTGVGGGLVMNGRLVSGPGGIAGEWGHGPVVRGAYALPCGCGQVGCLDQLGGARGLERLHRLIHGHDLSAPEIVTNWRNGDASALASITEWRAILGGPLAMLVNTLGVTCLPVGGGLSNAPDLIAALDETVRAGILRATDAPLLVPAQLGADAGLIGAAEAGAG</sequence>
<keyword evidence="3" id="KW-0479">Metal-binding</keyword>
<protein>
    <recommendedName>
        <fullName evidence="1">N-acetylglucosamine kinase</fullName>
        <ecNumber evidence="1">2.7.1.59</ecNumber>
    </recommendedName>
</protein>
<dbReference type="InterPro" id="IPR043129">
    <property type="entry name" value="ATPase_NBD"/>
</dbReference>
<evidence type="ECO:0000256" key="8">
    <source>
        <dbReference type="ARBA" id="ARBA00023277"/>
    </source>
</evidence>
<dbReference type="AlphaFoldDB" id="A0A8J7MRW4"/>
<dbReference type="InterPro" id="IPR049874">
    <property type="entry name" value="ROK_cs"/>
</dbReference>
<dbReference type="GO" id="GO:0045127">
    <property type="term" value="F:N-acetylglucosamine kinase activity"/>
    <property type="evidence" value="ECO:0007669"/>
    <property type="project" value="UniProtKB-EC"/>
</dbReference>
<dbReference type="PANTHER" id="PTHR18964">
    <property type="entry name" value="ROK (REPRESSOR, ORF, KINASE) FAMILY"/>
    <property type="match status" value="1"/>
</dbReference>
<comment type="catalytic activity">
    <reaction evidence="9">
        <text>N-acetyl-D-glucosamine + ATP = N-acetyl-D-glucosamine 6-phosphate + ADP + H(+)</text>
        <dbReference type="Rhea" id="RHEA:17417"/>
        <dbReference type="ChEBI" id="CHEBI:15378"/>
        <dbReference type="ChEBI" id="CHEBI:30616"/>
        <dbReference type="ChEBI" id="CHEBI:57513"/>
        <dbReference type="ChEBI" id="CHEBI:456216"/>
        <dbReference type="ChEBI" id="CHEBI:506227"/>
        <dbReference type="EC" id="2.7.1.59"/>
    </reaction>
</comment>
<dbReference type="RefSeq" id="WP_202661711.1">
    <property type="nucleotide sequence ID" value="NZ_JAESVP010000006.1"/>
</dbReference>
<keyword evidence="7" id="KW-0067">ATP-binding</keyword>
<keyword evidence="6" id="KW-0862">Zinc</keyword>
<dbReference type="InterPro" id="IPR000600">
    <property type="entry name" value="ROK"/>
</dbReference>
<name>A0A8J7MRW4_9RHOB</name>
<dbReference type="SUPFAM" id="SSF53067">
    <property type="entry name" value="Actin-like ATPase domain"/>
    <property type="match status" value="1"/>
</dbReference>
<dbReference type="GO" id="GO:0005524">
    <property type="term" value="F:ATP binding"/>
    <property type="evidence" value="ECO:0007669"/>
    <property type="project" value="UniProtKB-KW"/>
</dbReference>
<evidence type="ECO:0000313" key="11">
    <source>
        <dbReference type="Proteomes" id="UP000619033"/>
    </source>
</evidence>
<evidence type="ECO:0000313" key="10">
    <source>
        <dbReference type="EMBL" id="MBL4929178.1"/>
    </source>
</evidence>
<organism evidence="10 11">
    <name type="scientific">Fuscibacter oryzae</name>
    <dbReference type="NCBI Taxonomy" id="2803939"/>
    <lineage>
        <taxon>Bacteria</taxon>
        <taxon>Pseudomonadati</taxon>
        <taxon>Pseudomonadota</taxon>
        <taxon>Alphaproteobacteria</taxon>
        <taxon>Rhodobacterales</taxon>
        <taxon>Paracoccaceae</taxon>
        <taxon>Fuscibacter</taxon>
    </lineage>
</organism>
<dbReference type="Pfam" id="PF00480">
    <property type="entry name" value="ROK"/>
    <property type="match status" value="1"/>
</dbReference>
<keyword evidence="11" id="KW-1185">Reference proteome</keyword>
<dbReference type="EC" id="2.7.1.59" evidence="1"/>
<accession>A0A8J7MRW4</accession>
<dbReference type="GO" id="GO:0046872">
    <property type="term" value="F:metal ion binding"/>
    <property type="evidence" value="ECO:0007669"/>
    <property type="project" value="UniProtKB-KW"/>
</dbReference>
<evidence type="ECO:0000256" key="6">
    <source>
        <dbReference type="ARBA" id="ARBA00022833"/>
    </source>
</evidence>
<dbReference type="PANTHER" id="PTHR18964:SF162">
    <property type="entry name" value="N-ACETYL-D-GLUCOSAMINE KINASE"/>
    <property type="match status" value="1"/>
</dbReference>
<evidence type="ECO:0000256" key="5">
    <source>
        <dbReference type="ARBA" id="ARBA00022777"/>
    </source>
</evidence>
<keyword evidence="8" id="KW-0119">Carbohydrate metabolism</keyword>
<reference evidence="10" key="1">
    <citation type="submission" date="2021-01" db="EMBL/GenBank/DDBJ databases">
        <title>Genome seq and assembly of Tabrizicola sp. KVB23.</title>
        <authorList>
            <person name="Chhetri G."/>
        </authorList>
    </citation>
    <scope>NUCLEOTIDE SEQUENCE</scope>
    <source>
        <strain evidence="10">KVB23</strain>
    </source>
</reference>
<gene>
    <name evidence="10" type="ORF">JI744_13770</name>
</gene>
<evidence type="ECO:0000256" key="2">
    <source>
        <dbReference type="ARBA" id="ARBA00022679"/>
    </source>
</evidence>
<dbReference type="EMBL" id="JAESVP010000006">
    <property type="protein sequence ID" value="MBL4929178.1"/>
    <property type="molecule type" value="Genomic_DNA"/>
</dbReference>
<evidence type="ECO:0000256" key="7">
    <source>
        <dbReference type="ARBA" id="ARBA00022840"/>
    </source>
</evidence>
<evidence type="ECO:0000256" key="3">
    <source>
        <dbReference type="ARBA" id="ARBA00022723"/>
    </source>
</evidence>
<dbReference type="Proteomes" id="UP000619033">
    <property type="component" value="Unassembled WGS sequence"/>
</dbReference>
<dbReference type="PROSITE" id="PS01125">
    <property type="entry name" value="ROK"/>
    <property type="match status" value="1"/>
</dbReference>
<comment type="caution">
    <text evidence="10">The sequence shown here is derived from an EMBL/GenBank/DDBJ whole genome shotgun (WGS) entry which is preliminary data.</text>
</comment>
<keyword evidence="4" id="KW-0547">Nucleotide-binding</keyword>